<keyword evidence="7" id="KW-0255">Endonuclease</keyword>
<dbReference type="GO" id="GO:0009007">
    <property type="term" value="F:site-specific DNA-methyltransferase (adenine-specific) activity"/>
    <property type="evidence" value="ECO:0007669"/>
    <property type="project" value="UniProtKB-EC"/>
</dbReference>
<dbReference type="PANTHER" id="PTHR33841:SF1">
    <property type="entry name" value="DNA METHYLTRANSFERASE A"/>
    <property type="match status" value="1"/>
</dbReference>
<dbReference type="Proteomes" id="UP001242513">
    <property type="component" value="Chromosome"/>
</dbReference>
<evidence type="ECO:0000256" key="5">
    <source>
        <dbReference type="ARBA" id="ARBA00047942"/>
    </source>
</evidence>
<dbReference type="REBASE" id="711533">
    <property type="entry name" value="LkeZW18ORF10795P"/>
</dbReference>
<dbReference type="InterPro" id="IPR011639">
    <property type="entry name" value="MethylTrfase_TaqI-like_dom"/>
</dbReference>
<reference evidence="7" key="2">
    <citation type="submission" date="2023-04" db="EMBL/GenBank/DDBJ databases">
        <authorList>
            <person name="Wang Y."/>
        </authorList>
    </citation>
    <scope>NUCLEOTIDE SEQUENCE</scope>
    <source>
        <strain evidence="7">ZW18</strain>
    </source>
</reference>
<feature type="domain" description="Type II methyltransferase M.TaqI-like" evidence="6">
    <location>
        <begin position="541"/>
        <end position="698"/>
    </location>
</feature>
<dbReference type="InterPro" id="IPR002052">
    <property type="entry name" value="DNA_methylase_N6_adenine_CS"/>
</dbReference>
<evidence type="ECO:0000256" key="3">
    <source>
        <dbReference type="ARBA" id="ARBA00022679"/>
    </source>
</evidence>
<dbReference type="Pfam" id="PF07669">
    <property type="entry name" value="Eco57I"/>
    <property type="match status" value="1"/>
</dbReference>
<organism evidence="7 8">
    <name type="scientific">Lactobacillus kefiranofaciens</name>
    <dbReference type="NCBI Taxonomy" id="267818"/>
    <lineage>
        <taxon>Bacteria</taxon>
        <taxon>Bacillati</taxon>
        <taxon>Bacillota</taxon>
        <taxon>Bacilli</taxon>
        <taxon>Lactobacillales</taxon>
        <taxon>Lactobacillaceae</taxon>
        <taxon>Lactobacillus</taxon>
    </lineage>
</organism>
<reference evidence="7" key="1">
    <citation type="journal article" date="2022" name="Food Funct.">
        <title>Lactobacillus kefiranofaciens ZW18 from Kefir enhances the anti-tumor effect of anti-programmed cell death 1 (PD-1) immunotherapy by modulating the gut microbiota.</title>
        <authorList>
            <person name="Zhao J."/>
            <person name="Wang Y."/>
            <person name="Wang J."/>
            <person name="Lv M."/>
            <person name="Zhou C."/>
            <person name="Jia L."/>
            <person name="Geng W."/>
        </authorList>
    </citation>
    <scope>NUCLEOTIDE SEQUENCE</scope>
    <source>
        <strain evidence="7">ZW18</strain>
    </source>
</reference>
<dbReference type="PRINTS" id="PR00507">
    <property type="entry name" value="N12N6MTFRASE"/>
</dbReference>
<dbReference type="AlphaFoldDB" id="A0AAX3UE05"/>
<keyword evidence="4" id="KW-0949">S-adenosyl-L-methionine</keyword>
<keyword evidence="7" id="KW-0378">Hydrolase</keyword>
<gene>
    <name evidence="7" type="ORF">QEJ78_10795</name>
</gene>
<dbReference type="PANTHER" id="PTHR33841">
    <property type="entry name" value="DNA METHYLTRANSFERASE YEEA-RELATED"/>
    <property type="match status" value="1"/>
</dbReference>
<dbReference type="GO" id="GO:0004519">
    <property type="term" value="F:endonuclease activity"/>
    <property type="evidence" value="ECO:0007669"/>
    <property type="project" value="UniProtKB-KW"/>
</dbReference>
<dbReference type="RefSeq" id="WP_013851181.1">
    <property type="nucleotide sequence ID" value="NZ_CP123735.1"/>
</dbReference>
<proteinExistence type="predicted"/>
<dbReference type="SUPFAM" id="SSF53335">
    <property type="entry name" value="S-adenosyl-L-methionine-dependent methyltransferases"/>
    <property type="match status" value="1"/>
</dbReference>
<evidence type="ECO:0000256" key="1">
    <source>
        <dbReference type="ARBA" id="ARBA00011900"/>
    </source>
</evidence>
<dbReference type="GO" id="GO:0032259">
    <property type="term" value="P:methylation"/>
    <property type="evidence" value="ECO:0007669"/>
    <property type="project" value="UniProtKB-KW"/>
</dbReference>
<evidence type="ECO:0000259" key="6">
    <source>
        <dbReference type="Pfam" id="PF07669"/>
    </source>
</evidence>
<evidence type="ECO:0000313" key="7">
    <source>
        <dbReference type="EMBL" id="WGO85773.1"/>
    </source>
</evidence>
<keyword evidence="2" id="KW-0489">Methyltransferase</keyword>
<sequence>MSNIKDMIESLQGDPTSIDILAGFLGYRVGENPINPDSDWKMYFTDKADTNDHAVMAVFPEPELDNETKTPQIRKLYQKVIELKDTFGASFAAEVAAFIGENRVVFFPVNNGNRDTRLDLNPETIKKDLYLRDLSYLKNDNIKVTTDDFGFGTNIDVSQDKAFRQELTEQFLYVVEFYRKKLSELITGSKLKNQLLDLLSDKAKFYAENNDLNNLVQSDSYLSVLSTVVDTIILRQLMRRFLEGYYGPNSFEVDGIALGVGSGTLDEAIKETVNVAVNLGEEKDFKKMNRQENTIQQLDLFSDAFSQDELDHTSQVEPVTKSKKEQLEEITKKATKQFELAYDGDLFAGSIAQATNNVENQLTKQFPEFMAKLWVDTASGNFSFRYQDMPPESLEKQYEDSMSKNVQIKIDSKTKKPVVFYGDDKSEQKSKGAYYTDQRFVDYMINKTVEVEFDKRYKAIQEAIKTKDNQKIKAALEHLLDLKIADFTCGGGSFLRGAFLKLADQYKMLQSLCIPDELKADYPMITAEDDGYLWEKYILENMIYGVDIDYKAIMITSLTLTLSSLQHRPKDTKLSQLIGRTLIHQNALINAVPYYSRKEVFASYQQDIAKLRKLKKTNFTQFNKLRVKLQNKVIPDSGDVAEDASFLHVESIELNLPEVYFNEDGSLKEHGGMDIVVGNPPWDIWKANSDDFFSEYDNGFRGLPNKRVKTSKMKELFASLPGLKDKWDTEQQRFKDGSKYFRSDDTYKYQRWTVNGRKTSSDLNLYKISVERFAQLASTYARFSILVPDNFATDNGPTGIRHLVLDHYHLEEFLSFENRRGIFPAIDSRYKFAVLTFDYDQTRSNSFKAFFYRHSLDDLSNAEIKLNYPVEFIKQTEPERYAFVEARTPKLFDLFKKIRTKFPDLNHTKLLKFSRDFDANKESGKFTTKDSNENLISVYEGKTFKQFTIEPQKIVHYVTPEKLEDKDNEDYKFLRLAFRGIASSTNKRSLIATLLPRNSSGTYSVWIQRNFTKTDITHQLFYLSFYNSYTLDFIIRQIVTININLPFSMQLPIPKYEDIADADKLVQISKALLQENKGYYTDLDELVPGNDYAGKSHEELIAELNARVMLDFDLTRDEVITLMHTFESAKWKSFVEEETQRIVDVYDKLSAARK</sequence>
<dbReference type="EMBL" id="CP123735">
    <property type="protein sequence ID" value="WGO85773.1"/>
    <property type="molecule type" value="Genomic_DNA"/>
</dbReference>
<dbReference type="InterPro" id="IPR029063">
    <property type="entry name" value="SAM-dependent_MTases_sf"/>
</dbReference>
<keyword evidence="7" id="KW-0540">Nuclease</keyword>
<dbReference type="GO" id="GO:0003676">
    <property type="term" value="F:nucleic acid binding"/>
    <property type="evidence" value="ECO:0007669"/>
    <property type="project" value="InterPro"/>
</dbReference>
<evidence type="ECO:0000256" key="4">
    <source>
        <dbReference type="ARBA" id="ARBA00022691"/>
    </source>
</evidence>
<keyword evidence="3" id="KW-0808">Transferase</keyword>
<evidence type="ECO:0000313" key="8">
    <source>
        <dbReference type="Proteomes" id="UP001242513"/>
    </source>
</evidence>
<name>A0AAX3UE05_9LACO</name>
<evidence type="ECO:0000256" key="2">
    <source>
        <dbReference type="ARBA" id="ARBA00022603"/>
    </source>
</evidence>
<dbReference type="Gene3D" id="3.40.50.150">
    <property type="entry name" value="Vaccinia Virus protein VP39"/>
    <property type="match status" value="1"/>
</dbReference>
<dbReference type="EC" id="2.1.1.72" evidence="1"/>
<dbReference type="PROSITE" id="PS00092">
    <property type="entry name" value="N6_MTASE"/>
    <property type="match status" value="1"/>
</dbReference>
<comment type="catalytic activity">
    <reaction evidence="5">
        <text>a 2'-deoxyadenosine in DNA + S-adenosyl-L-methionine = an N(6)-methyl-2'-deoxyadenosine in DNA + S-adenosyl-L-homocysteine + H(+)</text>
        <dbReference type="Rhea" id="RHEA:15197"/>
        <dbReference type="Rhea" id="RHEA-COMP:12418"/>
        <dbReference type="Rhea" id="RHEA-COMP:12419"/>
        <dbReference type="ChEBI" id="CHEBI:15378"/>
        <dbReference type="ChEBI" id="CHEBI:57856"/>
        <dbReference type="ChEBI" id="CHEBI:59789"/>
        <dbReference type="ChEBI" id="CHEBI:90615"/>
        <dbReference type="ChEBI" id="CHEBI:90616"/>
        <dbReference type="EC" id="2.1.1.72"/>
    </reaction>
</comment>
<accession>A0AAX3UE05</accession>
<dbReference type="InterPro" id="IPR050953">
    <property type="entry name" value="N4_N6_ade-DNA_methylase"/>
</dbReference>
<dbReference type="GO" id="GO:0006304">
    <property type="term" value="P:DNA modification"/>
    <property type="evidence" value="ECO:0007669"/>
    <property type="project" value="InterPro"/>
</dbReference>
<protein>
    <recommendedName>
        <fullName evidence="1">site-specific DNA-methyltransferase (adenine-specific)</fullName>
        <ecNumber evidence="1">2.1.1.72</ecNumber>
    </recommendedName>
</protein>